<gene>
    <name evidence="1" type="ordered locus">RPC_4538</name>
</gene>
<sequence length="84" mass="9077">MTDQKLEFIDGQLKALFNIVVLLINTHPDPAALKTDVVEDEVDEATLVDGQLPAEAFLDGMNDVNQKLMLAIDAAIARRSAAGK</sequence>
<dbReference type="HOGENOM" id="CLU_192290_0_0_5"/>
<organism evidence="1">
    <name type="scientific">Rhodopseudomonas palustris (strain BisB18)</name>
    <dbReference type="NCBI Taxonomy" id="316056"/>
    <lineage>
        <taxon>Bacteria</taxon>
        <taxon>Pseudomonadati</taxon>
        <taxon>Pseudomonadota</taxon>
        <taxon>Alphaproteobacteria</taxon>
        <taxon>Hyphomicrobiales</taxon>
        <taxon>Nitrobacteraceae</taxon>
        <taxon>Rhodopseudomonas</taxon>
    </lineage>
</organism>
<dbReference type="AlphaFoldDB" id="Q20XS6"/>
<dbReference type="KEGG" id="rpc:RPC_4538"/>
<dbReference type="EMBL" id="CP000301">
    <property type="protein sequence ID" value="ABD90060.1"/>
    <property type="molecule type" value="Genomic_DNA"/>
</dbReference>
<dbReference type="STRING" id="316056.RPC_4538"/>
<reference evidence="1" key="1">
    <citation type="submission" date="2006-03" db="EMBL/GenBank/DDBJ databases">
        <title>Complete sequence of Rhodopseudomonas palustris BisB18.</title>
        <authorList>
            <consortium name="US DOE Joint Genome Institute"/>
            <person name="Copeland A."/>
            <person name="Lucas S."/>
            <person name="Lapidus A."/>
            <person name="Barry K."/>
            <person name="Detter J.C."/>
            <person name="Glavina del Rio T."/>
            <person name="Hammon N."/>
            <person name="Israni S."/>
            <person name="Dalin E."/>
            <person name="Tice H."/>
            <person name="Pitluck S."/>
            <person name="Chain P."/>
            <person name="Malfatti S."/>
            <person name="Shin M."/>
            <person name="Vergez L."/>
            <person name="Schmutz J."/>
            <person name="Larimer F."/>
            <person name="Land M."/>
            <person name="Hauser L."/>
            <person name="Pelletier D.A."/>
            <person name="Kyrpides N."/>
            <person name="Anderson I."/>
            <person name="Oda Y."/>
            <person name="Harwood C.S."/>
            <person name="Richardson P."/>
        </authorList>
    </citation>
    <scope>NUCLEOTIDE SEQUENCE [LARGE SCALE GENOMIC DNA]</scope>
    <source>
        <strain evidence="1">BisB18</strain>
    </source>
</reference>
<proteinExistence type="predicted"/>
<dbReference type="RefSeq" id="WP_011474938.1">
    <property type="nucleotide sequence ID" value="NC_007925.1"/>
</dbReference>
<evidence type="ECO:0000313" key="1">
    <source>
        <dbReference type="EMBL" id="ABD90060.1"/>
    </source>
</evidence>
<name>Q20XS6_RHOPB</name>
<accession>Q20XS6</accession>
<dbReference type="OrthoDB" id="8139175at2"/>
<protein>
    <submittedName>
        <fullName evidence="1">Uncharacterized protein</fullName>
    </submittedName>
</protein>